<organism evidence="1 2">
    <name type="scientific">Pocillopora damicornis</name>
    <name type="common">Cauliflower coral</name>
    <name type="synonym">Millepora damicornis</name>
    <dbReference type="NCBI Taxonomy" id="46731"/>
    <lineage>
        <taxon>Eukaryota</taxon>
        <taxon>Metazoa</taxon>
        <taxon>Cnidaria</taxon>
        <taxon>Anthozoa</taxon>
        <taxon>Hexacorallia</taxon>
        <taxon>Scleractinia</taxon>
        <taxon>Astrocoeniina</taxon>
        <taxon>Pocilloporidae</taxon>
        <taxon>Pocillopora</taxon>
    </lineage>
</organism>
<dbReference type="STRING" id="46731.A0A3M6TEI7"/>
<keyword evidence="2" id="KW-1185">Reference proteome</keyword>
<evidence type="ECO:0000313" key="2">
    <source>
        <dbReference type="Proteomes" id="UP000275408"/>
    </source>
</evidence>
<dbReference type="PANTHER" id="PTHR31859:SF1">
    <property type="entry name" value="TETRATRICOPEPTIDE REPEAT PROTEIN 39C"/>
    <property type="match status" value="1"/>
</dbReference>
<comment type="caution">
    <text evidence="1">The sequence shown here is derived from an EMBL/GenBank/DDBJ whole genome shotgun (WGS) entry which is preliminary data.</text>
</comment>
<accession>A0A3M6TEI7</accession>
<dbReference type="Proteomes" id="UP000275408">
    <property type="component" value="Unassembled WGS sequence"/>
</dbReference>
<name>A0A3M6TEI7_POCDA</name>
<dbReference type="AlphaFoldDB" id="A0A3M6TEI7"/>
<dbReference type="OrthoDB" id="2154985at2759"/>
<reference evidence="1 2" key="1">
    <citation type="journal article" date="2018" name="Sci. Rep.">
        <title>Comparative analysis of the Pocillopora damicornis genome highlights role of immune system in coral evolution.</title>
        <authorList>
            <person name="Cunning R."/>
            <person name="Bay R.A."/>
            <person name="Gillette P."/>
            <person name="Baker A.C."/>
            <person name="Traylor-Knowles N."/>
        </authorList>
    </citation>
    <scope>NUCLEOTIDE SEQUENCE [LARGE SCALE GENOMIC DNA]</scope>
    <source>
        <strain evidence="1">RSMAS</strain>
        <tissue evidence="1">Whole animal</tissue>
    </source>
</reference>
<dbReference type="Pfam" id="PF10300">
    <property type="entry name" value="Iml2-TPR_39"/>
    <property type="match status" value="1"/>
</dbReference>
<gene>
    <name evidence="1" type="ORF">pdam_00007168</name>
</gene>
<dbReference type="GO" id="GO:0060271">
    <property type="term" value="P:cilium assembly"/>
    <property type="evidence" value="ECO:0007669"/>
    <property type="project" value="TreeGrafter"/>
</dbReference>
<dbReference type="EMBL" id="RCHS01003782">
    <property type="protein sequence ID" value="RMX39792.1"/>
    <property type="molecule type" value="Genomic_DNA"/>
</dbReference>
<evidence type="ECO:0008006" key="3">
    <source>
        <dbReference type="Google" id="ProtNLM"/>
    </source>
</evidence>
<protein>
    <recommendedName>
        <fullName evidence="3">Tetratricopeptide repeat protein 39C</fullName>
    </recommendedName>
</protein>
<evidence type="ECO:0000313" key="1">
    <source>
        <dbReference type="EMBL" id="RMX39792.1"/>
    </source>
</evidence>
<sequence length="656" mass="73226">MTPGTSWLLSQLNPAKSKHGARYVEIPGESLTRATCIYRNNHNTADLMNPSRDECKDTSSNTSSAFWKYHGLARDGINLLLNNGFEESQKLFRSHSDGSPLMSAGSGMVDFVQAILTFEDDQLDRALENLKRAQRICCVENIRKGTGMGLDEQLMRQILYADCELYMALLTFLKQGITDYIKGGYLMRRAWKLYDKCYREISAIGGPFLAWAPELRCNTNGAISSGLDDVEEAIDESVETCVVSPLDPEDVASPLDNLTINEETVKLSAAAVSPEALKHLQAAVSCGYGLFHLAISLVPPKLLKFCHLLGFSGNREIGIQALNLASQSEDMKAPVARLTLLWYHAVIRPFVALDEGKNEEGLANATSILEESYHEYPCSAVFLFFKGLVSRLKGHIGVALDEFHQAMHSAAGQQEIALICQYEIGWCHMLRLEWEYALPAFLRLKEESKWSQSYYAYLCGVTIGILGSTVEAQAQFKLVPKFVKKKTPLEQFLLRKAAMYKKGPPSEADCLLLALELLYLWRAFYTCSETVLNRILSDVEECQVSANLVPLKSLIQGSACQVLKKTDLAVKFLQDAIVKSGRSPPDSHVPPFAMYELGVLYAQDGKMSTKGEELLKRVKDNFSGYDFENRLSFRVHAALARIEERKMSQGQVNTKR</sequence>
<dbReference type="InterPro" id="IPR019412">
    <property type="entry name" value="IML2/TPR_39"/>
</dbReference>
<proteinExistence type="predicted"/>
<dbReference type="PANTHER" id="PTHR31859">
    <property type="entry name" value="TETRATRICOPEPTIDE REPEAT PROTEIN 39 FAMILY MEMBER"/>
    <property type="match status" value="1"/>
</dbReference>